<dbReference type="GO" id="GO:0016020">
    <property type="term" value="C:membrane"/>
    <property type="evidence" value="ECO:0007669"/>
    <property type="project" value="InterPro"/>
</dbReference>
<evidence type="ECO:0000256" key="7">
    <source>
        <dbReference type="ARBA" id="ARBA00022840"/>
    </source>
</evidence>
<dbReference type="AlphaFoldDB" id="A0A1T5IRP0"/>
<keyword evidence="9" id="KW-0812">Transmembrane</keyword>
<dbReference type="GO" id="GO:0005524">
    <property type="term" value="F:ATP binding"/>
    <property type="evidence" value="ECO:0007669"/>
    <property type="project" value="UniProtKB-KW"/>
</dbReference>
<keyword evidence="8" id="KW-0902">Two-component regulatory system</keyword>
<keyword evidence="7" id="KW-0067">ATP-binding</keyword>
<dbReference type="EMBL" id="FUZT01000001">
    <property type="protein sequence ID" value="SKC41775.1"/>
    <property type="molecule type" value="Genomic_DNA"/>
</dbReference>
<dbReference type="InterPro" id="IPR013767">
    <property type="entry name" value="PAS_fold"/>
</dbReference>
<keyword evidence="9" id="KW-1133">Transmembrane helix</keyword>
<dbReference type="SMART" id="SM00062">
    <property type="entry name" value="PBPb"/>
    <property type="match status" value="1"/>
</dbReference>
<dbReference type="STRING" id="36842.SAMN02194393_00669"/>
<dbReference type="Pfam" id="PF00497">
    <property type="entry name" value="SBP_bac_3"/>
    <property type="match status" value="1"/>
</dbReference>
<dbReference type="PROSITE" id="PS50109">
    <property type="entry name" value="HIS_KIN"/>
    <property type="match status" value="1"/>
</dbReference>
<sequence>MKKTILVVIILFAGLLLNIDNYINDPGRENSIKYVEEYRSPNVYPDFISEKKVEKTIKIGVDNHLPPYSYVNDNGIVKGFYIDIMRAISIEIGVDVEVYPMPWYEVEEYLENGKIDGALAMSIENENTSIILSDYLLKSSKAIFVRKNNRYIVNLEDLRNVKIAVHKGNISPYLSEYLDADNITFIENQQQGIQMLMNGKVDAFIGDKLSGFYTIQKWKQENFIKVVGDPINEESYGIALLKEDEELRDLFNIGYRIVKDNGTYDKIYKKWFGETFNNSYVIIIKRILYVLGILLILVVIIILFVLRWNTSLKKEVQKRTKQLSIANKQLLYQKEQLESNDRFKEEILNSLLSGIVTLNRNKIITFINLKGIDILKLLGKDIIGKSFDETIFIEFFKALKLTKVLNEGKFYRGQEIEIKQNKGIKTFNCNLYPLKDKNENINGAILNFRDISQEKKIKAELSRKDKMRALGLMVAGLAHEIRNPLTSIKTFVDLIPQKIDNPTFKNKFMEIVPNEINRLNNLITDLLEYSKPRGYNPEEIYIKEMFNSILILFSKNFKDKCVSTTIKIDDDHKVFADKPQIKQVFINLILNSIDSISNGGIIKIYSKKINDNTHIIIEDNGKGIAKKDLDKIMDPFFTTKNSGTGLGLFICYQIVQENNGDINIESKIDQGTKVRIILPNRRI</sequence>
<dbReference type="SUPFAM" id="SSF53850">
    <property type="entry name" value="Periplasmic binding protein-like II"/>
    <property type="match status" value="1"/>
</dbReference>
<dbReference type="PANTHER" id="PTHR43065:SF10">
    <property type="entry name" value="PEROXIDE STRESS-ACTIVATED HISTIDINE KINASE MAK3"/>
    <property type="match status" value="1"/>
</dbReference>
<reference evidence="11 12" key="1">
    <citation type="submission" date="2017-02" db="EMBL/GenBank/DDBJ databases">
        <authorList>
            <person name="Peterson S.W."/>
        </authorList>
    </citation>
    <scope>NUCLEOTIDE SEQUENCE [LARGE SCALE GENOMIC DNA]</scope>
    <source>
        <strain evidence="11 12">M1</strain>
    </source>
</reference>
<dbReference type="Pfam" id="PF02518">
    <property type="entry name" value="HATPase_c"/>
    <property type="match status" value="1"/>
</dbReference>
<evidence type="ECO:0000313" key="11">
    <source>
        <dbReference type="EMBL" id="SKC41775.1"/>
    </source>
</evidence>
<dbReference type="InterPro" id="IPR036097">
    <property type="entry name" value="HisK_dim/P_sf"/>
</dbReference>
<dbReference type="SMART" id="SM00079">
    <property type="entry name" value="PBPe"/>
    <property type="match status" value="1"/>
</dbReference>
<evidence type="ECO:0000256" key="2">
    <source>
        <dbReference type="ARBA" id="ARBA00012438"/>
    </source>
</evidence>
<keyword evidence="9" id="KW-0472">Membrane</keyword>
<keyword evidence="4" id="KW-0808">Transferase</keyword>
<dbReference type="SUPFAM" id="SSF47384">
    <property type="entry name" value="Homodimeric domain of signal transducing histidine kinase"/>
    <property type="match status" value="1"/>
</dbReference>
<dbReference type="InterPro" id="IPR036890">
    <property type="entry name" value="HATPase_C_sf"/>
</dbReference>
<feature type="domain" description="Histidine kinase" evidence="10">
    <location>
        <begin position="476"/>
        <end position="682"/>
    </location>
</feature>
<evidence type="ECO:0000313" key="12">
    <source>
        <dbReference type="Proteomes" id="UP000190285"/>
    </source>
</evidence>
<dbReference type="InterPro" id="IPR000014">
    <property type="entry name" value="PAS"/>
</dbReference>
<protein>
    <recommendedName>
        <fullName evidence="2">histidine kinase</fullName>
        <ecNumber evidence="2">2.7.13.3</ecNumber>
    </recommendedName>
</protein>
<feature type="transmembrane region" description="Helical" evidence="9">
    <location>
        <begin position="287"/>
        <end position="309"/>
    </location>
</feature>
<dbReference type="InterPro" id="IPR001320">
    <property type="entry name" value="Iontro_rcpt_C"/>
</dbReference>
<dbReference type="Gene3D" id="3.40.190.10">
    <property type="entry name" value="Periplasmic binding protein-like II"/>
    <property type="match status" value="2"/>
</dbReference>
<dbReference type="SMART" id="SM00091">
    <property type="entry name" value="PAS"/>
    <property type="match status" value="1"/>
</dbReference>
<dbReference type="GO" id="GO:0000155">
    <property type="term" value="F:phosphorelay sensor kinase activity"/>
    <property type="evidence" value="ECO:0007669"/>
    <property type="project" value="InterPro"/>
</dbReference>
<keyword evidence="5" id="KW-0547">Nucleotide-binding</keyword>
<dbReference type="Gene3D" id="3.30.450.20">
    <property type="entry name" value="PAS domain"/>
    <property type="match status" value="1"/>
</dbReference>
<dbReference type="CDD" id="cd00130">
    <property type="entry name" value="PAS"/>
    <property type="match status" value="1"/>
</dbReference>
<proteinExistence type="predicted"/>
<keyword evidence="6" id="KW-0418">Kinase</keyword>
<evidence type="ECO:0000259" key="10">
    <source>
        <dbReference type="PROSITE" id="PS50109"/>
    </source>
</evidence>
<dbReference type="EC" id="2.7.13.3" evidence="2"/>
<evidence type="ECO:0000256" key="1">
    <source>
        <dbReference type="ARBA" id="ARBA00000085"/>
    </source>
</evidence>
<dbReference type="InterPro" id="IPR035965">
    <property type="entry name" value="PAS-like_dom_sf"/>
</dbReference>
<dbReference type="InterPro" id="IPR004358">
    <property type="entry name" value="Sig_transdc_His_kin-like_C"/>
</dbReference>
<dbReference type="SUPFAM" id="SSF55785">
    <property type="entry name" value="PYP-like sensor domain (PAS domain)"/>
    <property type="match status" value="1"/>
</dbReference>
<keyword evidence="3" id="KW-0597">Phosphoprotein</keyword>
<dbReference type="InterPro" id="IPR003661">
    <property type="entry name" value="HisK_dim/P_dom"/>
</dbReference>
<evidence type="ECO:0000256" key="5">
    <source>
        <dbReference type="ARBA" id="ARBA00022741"/>
    </source>
</evidence>
<keyword evidence="12" id="KW-1185">Reference proteome</keyword>
<dbReference type="InterPro" id="IPR005467">
    <property type="entry name" value="His_kinase_dom"/>
</dbReference>
<accession>A0A1T5IRP0</accession>
<evidence type="ECO:0000256" key="3">
    <source>
        <dbReference type="ARBA" id="ARBA00022553"/>
    </source>
</evidence>
<dbReference type="PRINTS" id="PR00344">
    <property type="entry name" value="BCTRLSENSOR"/>
</dbReference>
<dbReference type="CDD" id="cd00082">
    <property type="entry name" value="HisKA"/>
    <property type="match status" value="1"/>
</dbReference>
<evidence type="ECO:0000256" key="4">
    <source>
        <dbReference type="ARBA" id="ARBA00022679"/>
    </source>
</evidence>
<dbReference type="Pfam" id="PF00989">
    <property type="entry name" value="PAS"/>
    <property type="match status" value="1"/>
</dbReference>
<evidence type="ECO:0000256" key="9">
    <source>
        <dbReference type="SAM" id="Phobius"/>
    </source>
</evidence>
<dbReference type="RefSeq" id="WP_170917250.1">
    <property type="nucleotide sequence ID" value="NZ_FUZT01000001.1"/>
</dbReference>
<dbReference type="GO" id="GO:0015276">
    <property type="term" value="F:ligand-gated monoatomic ion channel activity"/>
    <property type="evidence" value="ECO:0007669"/>
    <property type="project" value="InterPro"/>
</dbReference>
<dbReference type="CDD" id="cd13704">
    <property type="entry name" value="PBP2_HisK"/>
    <property type="match status" value="1"/>
</dbReference>
<dbReference type="Proteomes" id="UP000190285">
    <property type="component" value="Unassembled WGS sequence"/>
</dbReference>
<dbReference type="Pfam" id="PF00512">
    <property type="entry name" value="HisKA"/>
    <property type="match status" value="1"/>
</dbReference>
<dbReference type="InterPro" id="IPR003594">
    <property type="entry name" value="HATPase_dom"/>
</dbReference>
<evidence type="ECO:0000256" key="6">
    <source>
        <dbReference type="ARBA" id="ARBA00022777"/>
    </source>
</evidence>
<dbReference type="InterPro" id="IPR001638">
    <property type="entry name" value="Solute-binding_3/MltF_N"/>
</dbReference>
<evidence type="ECO:0000256" key="8">
    <source>
        <dbReference type="ARBA" id="ARBA00023012"/>
    </source>
</evidence>
<gene>
    <name evidence="11" type="ORF">SAMN02194393_00669</name>
</gene>
<organism evidence="11 12">
    <name type="scientific">Maledivibacter halophilus</name>
    <dbReference type="NCBI Taxonomy" id="36842"/>
    <lineage>
        <taxon>Bacteria</taxon>
        <taxon>Bacillati</taxon>
        <taxon>Bacillota</taxon>
        <taxon>Clostridia</taxon>
        <taxon>Peptostreptococcales</taxon>
        <taxon>Caminicellaceae</taxon>
        <taxon>Maledivibacter</taxon>
    </lineage>
</organism>
<dbReference type="SMART" id="SM00387">
    <property type="entry name" value="HATPase_c"/>
    <property type="match status" value="1"/>
</dbReference>
<dbReference type="SUPFAM" id="SSF55874">
    <property type="entry name" value="ATPase domain of HSP90 chaperone/DNA topoisomerase II/histidine kinase"/>
    <property type="match status" value="1"/>
</dbReference>
<comment type="catalytic activity">
    <reaction evidence="1">
        <text>ATP + protein L-histidine = ADP + protein N-phospho-L-histidine.</text>
        <dbReference type="EC" id="2.7.13.3"/>
    </reaction>
</comment>
<dbReference type="SMART" id="SM00388">
    <property type="entry name" value="HisKA"/>
    <property type="match status" value="1"/>
</dbReference>
<dbReference type="Gene3D" id="1.10.287.130">
    <property type="match status" value="1"/>
</dbReference>
<dbReference type="PANTHER" id="PTHR43065">
    <property type="entry name" value="SENSOR HISTIDINE KINASE"/>
    <property type="match status" value="1"/>
</dbReference>
<dbReference type="GO" id="GO:0006355">
    <property type="term" value="P:regulation of DNA-templated transcription"/>
    <property type="evidence" value="ECO:0007669"/>
    <property type="project" value="InterPro"/>
</dbReference>
<name>A0A1T5IRP0_9FIRM</name>
<dbReference type="Gene3D" id="3.30.565.10">
    <property type="entry name" value="Histidine kinase-like ATPase, C-terminal domain"/>
    <property type="match status" value="1"/>
</dbReference>